<dbReference type="GO" id="GO:0016404">
    <property type="term" value="F:15-hydroxyprostaglandin dehydrogenase (NAD+) activity"/>
    <property type="evidence" value="ECO:0007669"/>
    <property type="project" value="UniProtKB-EC"/>
</dbReference>
<evidence type="ECO:0000256" key="11">
    <source>
        <dbReference type="ARBA" id="ARBA00048008"/>
    </source>
</evidence>
<comment type="function">
    <text evidence="8">Catalyzes the NAD-dependent dehydrogenation (oxidation) of a broad array of hydroxylated polyunsaturated fatty acids (mainly eicosanoids and docosanoids, including prostaglandins, lipoxins and resolvins), yielding their corresponding keto (oxo) metabolites. Decreases the levels of the pro-proliferative prostaglandins such as prostaglandin E2 (whose activity is increased in cancer because of an increase in the expression of cyclooxygenase 2) and generates oxo-fatty acid products that can profoundly influence cell function by abrogating pro-inflammatory cytokine expression. Converts resolvins E1, D1 and D2 to their oxo products, which represents a mode of resolvin inactivation. Resolvin E1 plays important roles during the resolution phase of acute inflammation, while resolvins D1 and D2 have a unique role in obesity-induced adipose inflammation.</text>
</comment>
<dbReference type="EMBL" id="VUJU01002723">
    <property type="protein sequence ID" value="KAF0760300.1"/>
    <property type="molecule type" value="Genomic_DNA"/>
</dbReference>
<gene>
    <name evidence="23" type="ORF">FWK35_00011786</name>
</gene>
<comment type="catalytic activity">
    <reaction evidence="19">
        <text>resolvin D2 + NAD(+) = 16-oxoresolvin D2 + NADH + H(+)</text>
        <dbReference type="Rhea" id="RHEA:53588"/>
        <dbReference type="ChEBI" id="CHEBI:15378"/>
        <dbReference type="ChEBI" id="CHEBI:57540"/>
        <dbReference type="ChEBI" id="CHEBI:57945"/>
        <dbReference type="ChEBI" id="CHEBI:133367"/>
        <dbReference type="ChEBI" id="CHEBI:137498"/>
    </reaction>
    <physiologicalReaction direction="left-to-right" evidence="19">
        <dbReference type="Rhea" id="RHEA:53589"/>
    </physiologicalReaction>
</comment>
<keyword evidence="2" id="KW-0560">Oxidoreductase</keyword>
<comment type="catalytic activity">
    <reaction evidence="10">
        <text>resolvin D1 + NAD(+) = 8-oxoresolvin D1 + NADH + H(+)</text>
        <dbReference type="Rhea" id="RHEA:50124"/>
        <dbReference type="ChEBI" id="CHEBI:15378"/>
        <dbReference type="ChEBI" id="CHEBI:57540"/>
        <dbReference type="ChEBI" id="CHEBI:57945"/>
        <dbReference type="ChEBI" id="CHEBI:132079"/>
        <dbReference type="ChEBI" id="CHEBI:132080"/>
    </reaction>
    <physiologicalReaction direction="left-to-right" evidence="10">
        <dbReference type="Rhea" id="RHEA:50125"/>
    </physiologicalReaction>
</comment>
<comment type="catalytic activity">
    <reaction evidence="11">
        <text>14-hydroxy-(4Z,7Z,10Z,12E,16Z,19Z)-docosahexaenoate + NAD(+) = 14-oxo-(4Z,7Z,10Z,12E,16Z,19Z)-docosahexaenoate + NADH + H(+)</text>
        <dbReference type="Rhea" id="RHEA:48952"/>
        <dbReference type="ChEBI" id="CHEBI:15378"/>
        <dbReference type="ChEBI" id="CHEBI:57540"/>
        <dbReference type="ChEBI" id="CHEBI:57945"/>
        <dbReference type="ChEBI" id="CHEBI:90866"/>
        <dbReference type="ChEBI" id="CHEBI:90867"/>
    </reaction>
    <physiologicalReaction direction="left-to-right" evidence="11">
        <dbReference type="Rhea" id="RHEA:48953"/>
    </physiologicalReaction>
</comment>
<dbReference type="SUPFAM" id="SSF51735">
    <property type="entry name" value="NAD(P)-binding Rossmann-fold domains"/>
    <property type="match status" value="1"/>
</dbReference>
<evidence type="ECO:0000256" key="5">
    <source>
        <dbReference type="ARBA" id="ARBA00040276"/>
    </source>
</evidence>
<dbReference type="Pfam" id="PF00106">
    <property type="entry name" value="adh_short"/>
    <property type="match status" value="1"/>
</dbReference>
<comment type="catalytic activity">
    <reaction evidence="9">
        <text>prostaglandin E1 + NAD(+) = 15-oxoprostaglandin E1 + NADH + H(+)</text>
        <dbReference type="Rhea" id="RHEA:16477"/>
        <dbReference type="ChEBI" id="CHEBI:15378"/>
        <dbReference type="ChEBI" id="CHEBI:57397"/>
        <dbReference type="ChEBI" id="CHEBI:57401"/>
        <dbReference type="ChEBI" id="CHEBI:57540"/>
        <dbReference type="ChEBI" id="CHEBI:57945"/>
    </reaction>
    <physiologicalReaction direction="left-to-right" evidence="9">
        <dbReference type="Rhea" id="RHEA:16478"/>
    </physiologicalReaction>
</comment>
<reference evidence="23 24" key="1">
    <citation type="submission" date="2019-08" db="EMBL/GenBank/DDBJ databases">
        <title>Whole genome of Aphis craccivora.</title>
        <authorList>
            <person name="Voronova N.V."/>
            <person name="Shulinski R.S."/>
            <person name="Bandarenka Y.V."/>
            <person name="Zhorov D.G."/>
            <person name="Warner D."/>
        </authorList>
    </citation>
    <scope>NUCLEOTIDE SEQUENCE [LARGE SCALE GENOMIC DNA]</scope>
    <source>
        <strain evidence="23">180601</strain>
        <tissue evidence="23">Whole Body</tissue>
    </source>
</reference>
<comment type="catalytic activity">
    <reaction evidence="12">
        <text>15-oxo-(5S,6R)-dihydroxy-(7E,9E,11Z)-eicosatrienoate + NADH + H(+) = (5S,6R,15S)-trihydroxy-(7E,9E,11Z)-eicosatrienoate + NAD(+)</text>
        <dbReference type="Rhea" id="RHEA:41596"/>
        <dbReference type="ChEBI" id="CHEBI:15378"/>
        <dbReference type="ChEBI" id="CHEBI:57540"/>
        <dbReference type="ChEBI" id="CHEBI:57945"/>
        <dbReference type="ChEBI" id="CHEBI:78325"/>
        <dbReference type="ChEBI" id="CHEBI:78329"/>
    </reaction>
    <physiologicalReaction direction="left-to-right" evidence="12">
        <dbReference type="Rhea" id="RHEA:41597"/>
    </physiologicalReaction>
</comment>
<dbReference type="PRINTS" id="PR00080">
    <property type="entry name" value="SDRFAMILY"/>
</dbReference>
<evidence type="ECO:0000256" key="12">
    <source>
        <dbReference type="ARBA" id="ARBA00048140"/>
    </source>
</evidence>
<sequence>MGLENQVALVTGAATEIGCAYVKYLLQNKVKVLLCDVDVNKCQVILRKSLKEFPNSSLFSTKCDVTNEDEFENAFKMCIKYFGRLDIVINSAGVFDNSTERRWSDTVNINYGGVVRGTLLAIKYMGIPNGGSGGIVIQTSSLMVLSDSYHCSPMYLSTKKYMMEFTKSFGKKHHFSLHGVKIITLCPEFTAVNCARPVCKNETMHQNGERVDEELEDSKTNQQNIEKQKLDNIGNALIAILDYGKTGETWIVEDNKPPRLIEY</sequence>
<comment type="catalytic activity">
    <reaction evidence="21">
        <text>resolvin E1 + NAD(+) = 18-oxo-resolvin E1 + NADH + H(+)</text>
        <dbReference type="Rhea" id="RHEA:49244"/>
        <dbReference type="ChEBI" id="CHEBI:15378"/>
        <dbReference type="ChEBI" id="CHEBI:57540"/>
        <dbReference type="ChEBI" id="CHEBI:57945"/>
        <dbReference type="ChEBI" id="CHEBI:91000"/>
        <dbReference type="ChEBI" id="CHEBI:91001"/>
    </reaction>
    <physiologicalReaction direction="left-to-right" evidence="21">
        <dbReference type="Rhea" id="RHEA:49245"/>
    </physiologicalReaction>
</comment>
<dbReference type="EC" id="1.1.1.141" evidence="3"/>
<evidence type="ECO:0000256" key="3">
    <source>
        <dbReference type="ARBA" id="ARBA00038968"/>
    </source>
</evidence>
<evidence type="ECO:0000256" key="1">
    <source>
        <dbReference type="ARBA" id="ARBA00006484"/>
    </source>
</evidence>
<dbReference type="PANTHER" id="PTHR44229">
    <property type="entry name" value="15-HYDROXYPROSTAGLANDIN DEHYDROGENASE [NAD(+)]"/>
    <property type="match status" value="1"/>
</dbReference>
<comment type="catalytic activity">
    <reaction evidence="13">
        <text>(11R)-hydroxy-(5Z,8Z,12E,14Z)-eicosatetraenoate + NAD(+) = 11-oxo-(5Z,8Z,12E,14Z)-eicosatetraenoate + NADH + H(+)</text>
        <dbReference type="Rhea" id="RHEA:48640"/>
        <dbReference type="ChEBI" id="CHEBI:15378"/>
        <dbReference type="ChEBI" id="CHEBI:57540"/>
        <dbReference type="ChEBI" id="CHEBI:57945"/>
        <dbReference type="ChEBI" id="CHEBI:78836"/>
        <dbReference type="ChEBI" id="CHEBI:90697"/>
    </reaction>
    <physiologicalReaction direction="left-to-right" evidence="13">
        <dbReference type="Rhea" id="RHEA:48641"/>
    </physiologicalReaction>
</comment>
<dbReference type="AlphaFoldDB" id="A0A6G0YR50"/>
<evidence type="ECO:0000313" key="24">
    <source>
        <dbReference type="Proteomes" id="UP000478052"/>
    </source>
</evidence>
<evidence type="ECO:0000256" key="20">
    <source>
        <dbReference type="ARBA" id="ARBA00049151"/>
    </source>
</evidence>
<comment type="catalytic activity">
    <reaction evidence="17">
        <text>prostaglandin A1 + NAD(+) = 15-oxo-prostaglandin A1 + NADH + H(+)</text>
        <dbReference type="Rhea" id="RHEA:41263"/>
        <dbReference type="ChEBI" id="CHEBI:15378"/>
        <dbReference type="ChEBI" id="CHEBI:57398"/>
        <dbReference type="ChEBI" id="CHEBI:57540"/>
        <dbReference type="ChEBI" id="CHEBI:57945"/>
        <dbReference type="ChEBI" id="CHEBI:85072"/>
    </reaction>
    <physiologicalReaction direction="left-to-right" evidence="17">
        <dbReference type="Rhea" id="RHEA:41264"/>
    </physiologicalReaction>
</comment>
<evidence type="ECO:0000256" key="22">
    <source>
        <dbReference type="RuleBase" id="RU000363"/>
    </source>
</evidence>
<dbReference type="Gene3D" id="3.40.50.720">
    <property type="entry name" value="NAD(P)-binding Rossmann-like Domain"/>
    <property type="match status" value="1"/>
</dbReference>
<comment type="catalytic activity">
    <reaction evidence="20">
        <text>(15S)-hydroxy-(5Z,8Z,11Z,13E)-eicosatetraenoate + NAD(+) = 15-oxo-(5Z,8Z,11Z,13E)-eicosatetraenoate + NADH + H(+)</text>
        <dbReference type="Rhea" id="RHEA:23260"/>
        <dbReference type="ChEBI" id="CHEBI:15378"/>
        <dbReference type="ChEBI" id="CHEBI:57409"/>
        <dbReference type="ChEBI" id="CHEBI:57410"/>
        <dbReference type="ChEBI" id="CHEBI:57540"/>
        <dbReference type="ChEBI" id="CHEBI:57945"/>
        <dbReference type="EC" id="1.1.1.232"/>
    </reaction>
    <physiologicalReaction direction="left-to-right" evidence="20">
        <dbReference type="Rhea" id="RHEA:23261"/>
    </physiologicalReaction>
</comment>
<dbReference type="GO" id="GO:0047034">
    <property type="term" value="F:15-hydroxyicosatetraenoate dehydrogenase activity"/>
    <property type="evidence" value="ECO:0007669"/>
    <property type="project" value="UniProtKB-EC"/>
</dbReference>
<proteinExistence type="inferred from homology"/>
<dbReference type="GO" id="GO:0005737">
    <property type="term" value="C:cytoplasm"/>
    <property type="evidence" value="ECO:0007669"/>
    <property type="project" value="TreeGrafter"/>
</dbReference>
<comment type="caution">
    <text evidence="23">The sequence shown here is derived from an EMBL/GenBank/DDBJ whole genome shotgun (WGS) entry which is preliminary data.</text>
</comment>
<evidence type="ECO:0000256" key="15">
    <source>
        <dbReference type="ARBA" id="ARBA00048393"/>
    </source>
</evidence>
<evidence type="ECO:0000256" key="13">
    <source>
        <dbReference type="ARBA" id="ARBA00048144"/>
    </source>
</evidence>
<protein>
    <recommendedName>
        <fullName evidence="5">15-hydroxyprostaglandin dehydrogenase [NAD(+)]</fullName>
        <ecNumber evidence="3">1.1.1.141</ecNumber>
        <ecNumber evidence="4">1.1.1.232</ecNumber>
    </recommendedName>
    <alternativeName>
        <fullName evidence="7">Eicosanoid/docosanoid dehydrogenase [NAD(+)]</fullName>
    </alternativeName>
    <alternativeName>
        <fullName evidence="6">Prostaglandin dehydrogenase 1</fullName>
    </alternativeName>
</protein>
<keyword evidence="24" id="KW-1185">Reference proteome</keyword>
<dbReference type="Proteomes" id="UP000478052">
    <property type="component" value="Unassembled WGS sequence"/>
</dbReference>
<evidence type="ECO:0000256" key="9">
    <source>
        <dbReference type="ARBA" id="ARBA00047325"/>
    </source>
</evidence>
<comment type="catalytic activity">
    <reaction evidence="16">
        <text>lipoxin A4 + NAD(+) = 15-oxo-(5S,6R)-dihydroxy-(7E,9E,11Z,13E)-eicosatetraenoate + NADH + H(+)</text>
        <dbReference type="Rhea" id="RHEA:41572"/>
        <dbReference type="ChEBI" id="CHEBI:15378"/>
        <dbReference type="ChEBI" id="CHEBI:57540"/>
        <dbReference type="ChEBI" id="CHEBI:57945"/>
        <dbReference type="ChEBI" id="CHEBI:67026"/>
        <dbReference type="ChEBI" id="CHEBI:78311"/>
    </reaction>
    <physiologicalReaction direction="left-to-right" evidence="16">
        <dbReference type="Rhea" id="RHEA:41573"/>
    </physiologicalReaction>
</comment>
<evidence type="ECO:0000256" key="8">
    <source>
        <dbReference type="ARBA" id="ARBA00045705"/>
    </source>
</evidence>
<comment type="catalytic activity">
    <reaction evidence="14">
        <text>resolvin D1 + NAD(+) = 17-oxoresolvin D1 + NADH + H(+)</text>
        <dbReference type="Rhea" id="RHEA:50128"/>
        <dbReference type="ChEBI" id="CHEBI:15378"/>
        <dbReference type="ChEBI" id="CHEBI:57540"/>
        <dbReference type="ChEBI" id="CHEBI:57945"/>
        <dbReference type="ChEBI" id="CHEBI:132079"/>
        <dbReference type="ChEBI" id="CHEBI:132081"/>
    </reaction>
    <physiologicalReaction direction="left-to-right" evidence="14">
        <dbReference type="Rhea" id="RHEA:50129"/>
    </physiologicalReaction>
</comment>
<dbReference type="PANTHER" id="PTHR44229:SF4">
    <property type="entry name" value="15-HYDROXYPROSTAGLANDIN DEHYDROGENASE [NAD(+)]"/>
    <property type="match status" value="1"/>
</dbReference>
<evidence type="ECO:0000313" key="23">
    <source>
        <dbReference type="EMBL" id="KAF0760300.1"/>
    </source>
</evidence>
<evidence type="ECO:0000256" key="6">
    <source>
        <dbReference type="ARBA" id="ARBA00041812"/>
    </source>
</evidence>
<evidence type="ECO:0000256" key="2">
    <source>
        <dbReference type="ARBA" id="ARBA00023002"/>
    </source>
</evidence>
<name>A0A6G0YR50_APHCR</name>
<evidence type="ECO:0000256" key="18">
    <source>
        <dbReference type="ARBA" id="ARBA00048739"/>
    </source>
</evidence>
<comment type="catalytic activity">
    <reaction evidence="18">
        <text>prostaglandin E2 + NAD(+) = 15-oxoprostaglandin E2 + NADH + H(+)</text>
        <dbReference type="Rhea" id="RHEA:11876"/>
        <dbReference type="ChEBI" id="CHEBI:15378"/>
        <dbReference type="ChEBI" id="CHEBI:57400"/>
        <dbReference type="ChEBI" id="CHEBI:57540"/>
        <dbReference type="ChEBI" id="CHEBI:57945"/>
        <dbReference type="ChEBI" id="CHEBI:606564"/>
        <dbReference type="EC" id="1.1.1.141"/>
    </reaction>
    <physiologicalReaction direction="left-to-right" evidence="18">
        <dbReference type="Rhea" id="RHEA:11877"/>
    </physiologicalReaction>
</comment>
<dbReference type="InterPro" id="IPR002347">
    <property type="entry name" value="SDR_fam"/>
</dbReference>
<dbReference type="PRINTS" id="PR00081">
    <property type="entry name" value="GDHRDH"/>
</dbReference>
<evidence type="ECO:0000256" key="10">
    <source>
        <dbReference type="ARBA" id="ARBA00047672"/>
    </source>
</evidence>
<evidence type="ECO:0000256" key="7">
    <source>
        <dbReference type="ARBA" id="ARBA00042026"/>
    </source>
</evidence>
<dbReference type="InterPro" id="IPR036291">
    <property type="entry name" value="NAD(P)-bd_dom_sf"/>
</dbReference>
<comment type="catalytic activity">
    <reaction evidence="15">
        <text>resolvin D2 + NAD(+) = 7-oxoresolvin D2 + NADH + H(+)</text>
        <dbReference type="Rhea" id="RHEA:53584"/>
        <dbReference type="ChEBI" id="CHEBI:15378"/>
        <dbReference type="ChEBI" id="CHEBI:57540"/>
        <dbReference type="ChEBI" id="CHEBI:57945"/>
        <dbReference type="ChEBI" id="CHEBI:133367"/>
        <dbReference type="ChEBI" id="CHEBI:137497"/>
    </reaction>
    <physiologicalReaction direction="left-to-right" evidence="15">
        <dbReference type="Rhea" id="RHEA:53585"/>
    </physiologicalReaction>
</comment>
<evidence type="ECO:0000256" key="17">
    <source>
        <dbReference type="ARBA" id="ARBA00048611"/>
    </source>
</evidence>
<organism evidence="23 24">
    <name type="scientific">Aphis craccivora</name>
    <name type="common">Cowpea aphid</name>
    <dbReference type="NCBI Taxonomy" id="307492"/>
    <lineage>
        <taxon>Eukaryota</taxon>
        <taxon>Metazoa</taxon>
        <taxon>Ecdysozoa</taxon>
        <taxon>Arthropoda</taxon>
        <taxon>Hexapoda</taxon>
        <taxon>Insecta</taxon>
        <taxon>Pterygota</taxon>
        <taxon>Neoptera</taxon>
        <taxon>Paraneoptera</taxon>
        <taxon>Hemiptera</taxon>
        <taxon>Sternorrhyncha</taxon>
        <taxon>Aphidomorpha</taxon>
        <taxon>Aphidoidea</taxon>
        <taxon>Aphididae</taxon>
        <taxon>Aphidini</taxon>
        <taxon>Aphis</taxon>
        <taxon>Aphis</taxon>
    </lineage>
</organism>
<evidence type="ECO:0000256" key="19">
    <source>
        <dbReference type="ARBA" id="ARBA00048921"/>
    </source>
</evidence>
<evidence type="ECO:0000256" key="16">
    <source>
        <dbReference type="ARBA" id="ARBA00048535"/>
    </source>
</evidence>
<comment type="similarity">
    <text evidence="1 22">Belongs to the short-chain dehydrogenases/reductases (SDR) family.</text>
</comment>
<evidence type="ECO:0000256" key="4">
    <source>
        <dbReference type="ARBA" id="ARBA00039060"/>
    </source>
</evidence>
<evidence type="ECO:0000256" key="21">
    <source>
        <dbReference type="ARBA" id="ARBA00049188"/>
    </source>
</evidence>
<accession>A0A6G0YR50</accession>
<evidence type="ECO:0000256" key="14">
    <source>
        <dbReference type="ARBA" id="ARBA00048170"/>
    </source>
</evidence>
<dbReference type="OrthoDB" id="417891at2759"/>
<dbReference type="EC" id="1.1.1.232" evidence="4"/>